<name>A0ABQ9IHK7_9NEOP</name>
<reference evidence="2 3" key="1">
    <citation type="submission" date="2023-02" db="EMBL/GenBank/DDBJ databases">
        <title>LHISI_Scaffold_Assembly.</title>
        <authorList>
            <person name="Stuart O.P."/>
            <person name="Cleave R."/>
            <person name="Magrath M.J.L."/>
            <person name="Mikheyev A.S."/>
        </authorList>
    </citation>
    <scope>NUCLEOTIDE SEQUENCE [LARGE SCALE GENOMIC DNA]</scope>
    <source>
        <strain evidence="2">Daus_M_001</strain>
        <tissue evidence="2">Leg muscle</tissue>
    </source>
</reference>
<evidence type="ECO:0000313" key="2">
    <source>
        <dbReference type="EMBL" id="KAJ8896129.1"/>
    </source>
</evidence>
<feature type="region of interest" description="Disordered" evidence="1">
    <location>
        <begin position="1"/>
        <end position="69"/>
    </location>
</feature>
<organism evidence="2 3">
    <name type="scientific">Dryococelus australis</name>
    <dbReference type="NCBI Taxonomy" id="614101"/>
    <lineage>
        <taxon>Eukaryota</taxon>
        <taxon>Metazoa</taxon>
        <taxon>Ecdysozoa</taxon>
        <taxon>Arthropoda</taxon>
        <taxon>Hexapoda</taxon>
        <taxon>Insecta</taxon>
        <taxon>Pterygota</taxon>
        <taxon>Neoptera</taxon>
        <taxon>Polyneoptera</taxon>
        <taxon>Phasmatodea</taxon>
        <taxon>Verophasmatodea</taxon>
        <taxon>Anareolatae</taxon>
        <taxon>Phasmatidae</taxon>
        <taxon>Eurycanthinae</taxon>
        <taxon>Dryococelus</taxon>
    </lineage>
</organism>
<gene>
    <name evidence="2" type="ORF">PR048_001472</name>
</gene>
<evidence type="ECO:0000256" key="1">
    <source>
        <dbReference type="SAM" id="MobiDB-lite"/>
    </source>
</evidence>
<comment type="caution">
    <text evidence="2">The sequence shown here is derived from an EMBL/GenBank/DDBJ whole genome shotgun (WGS) entry which is preliminary data.</text>
</comment>
<evidence type="ECO:0000313" key="3">
    <source>
        <dbReference type="Proteomes" id="UP001159363"/>
    </source>
</evidence>
<dbReference type="EMBL" id="JARBHB010000001">
    <property type="protein sequence ID" value="KAJ8896129.1"/>
    <property type="molecule type" value="Genomic_DNA"/>
</dbReference>
<sequence>MQVRKETGDPREKPADQRHRPSRFPHAYKCGSDPDGNRTMFAHAKAPPLCPPPPNQSRPRRHRGTRQDSECVTELKQKATVIFGQRSCEAYQQRPTVFVASFPLYTTVYSKMSTAVPLQSRQDIQYGAAVQKNLSGTWAGETGDPRENPPTSGIVRYDSQLRKSRVDRTGIEPGSTWWEASSLTAQPPWPKVIYTLAIALGRTRTLLPSDTRHQDTRVHSVNDERRSNRTRETNVYLFAIYYGTELQRWESYLFREFYLQMSAIMASLARCFGMLPGRPSAAGNLLASMAGDTAVLNQKIGHAHFKGTACVDTTRPYFTQRLLRTLQFSARASAWKVASRSVAQLAPYVFDCKSRRQNAFYARSVVETAGPRGGSVRGGEGDQLFRSYGQNVPRPDLVCARFAGANNLNYDRNEFYKTATFINVNQNMNVFTKVNLVAMEFKDRRYSHDKVLANLCKLSGSQLNSVNRSWRAHEVSSEYFVCPKKKKRSFQRVSCLGMQFLKLMSSPESPSVAAAARGPIRLLLTRRSIWVPVIVDVGGDQLQVNWVTGSREIILRLSAKRIYAHHIRILQDGPELLQSSVWRCPRIRRRLRLLYVAMLQSISYFWGGGGAMRSTYIVCGSGSRGSVDRISLAPRSVAISHLDKLSLYEAEEHPGSRTLAGLQKRVKYPQHDENTVQRLAGKREMRQYTRVSVSPLSLSFSYASNVRKRSWQAAERLTAGTQAVLYTLEPHKFVHWLLPQRVASVLHTWQYGTRYLFPCKSAIGSEPYRAYLTNCDPIAKSTSVYTCLTSILS</sequence>
<accession>A0ABQ9IHK7</accession>
<protein>
    <submittedName>
        <fullName evidence="2">Uncharacterized protein</fullName>
    </submittedName>
</protein>
<proteinExistence type="predicted"/>
<dbReference type="Proteomes" id="UP001159363">
    <property type="component" value="Chromosome 1"/>
</dbReference>
<feature type="compositionally biased region" description="Basic and acidic residues" evidence="1">
    <location>
        <begin position="1"/>
        <end position="19"/>
    </location>
</feature>
<keyword evidence="3" id="KW-1185">Reference proteome</keyword>
<feature type="region of interest" description="Disordered" evidence="1">
    <location>
        <begin position="136"/>
        <end position="155"/>
    </location>
</feature>